<evidence type="ECO:0000313" key="3">
    <source>
        <dbReference type="Proteomes" id="UP000332933"/>
    </source>
</evidence>
<sequence length="479" mass="52441">MVPPEVLLKIGFLLPDAASFFSFLEALDAPAARGPFFESLWQLGSSGIDRSHLWPSLTMTGAIFQTPRRLALVESVLGLYSNVKVMGRCDLGWLHNHLRPSNSITWNALFPSASSDTNIHGAHVPLDEWYTMWAVLPITNLDLVAHPSRGYSKLNPFAAMDEWGSDAEQCFYAVLPQCLHLAALSFVGTLNLSVIFNLAAQSSSSLVELNLTSSHVYPSLLSAAELTHATQWLATTPVRRFCIPKVTFGGDVDTTVRNAFFSALLSCPSMEVIEGTGWDLTALETAILPITLGTQRLMLHQPTVTPSSLITLAHAVCNSTAVMQLTLTGYKAVTAYSREDYGSAFQVLMEAVTHSSVTSLDVTGCYLHDCYWPRLGPMVQTSKLQTLTLKRNEISDEGVAWIAQAIQANLTLTRVELDDNLISSDGVLRLLNSGADRPRPLSLSLLWNYGGLNEDVNVKLRALATDWGVNLEIATYFVH</sequence>
<gene>
    <name evidence="2" type="primary">Aste57867_3025</name>
    <name evidence="1" type="ORF">As57867_003016</name>
    <name evidence="2" type="ORF">ASTE57867_3025</name>
</gene>
<reference evidence="2 3" key="1">
    <citation type="submission" date="2019-03" db="EMBL/GenBank/DDBJ databases">
        <authorList>
            <person name="Gaulin E."/>
            <person name="Dumas B."/>
        </authorList>
    </citation>
    <scope>NUCLEOTIDE SEQUENCE [LARGE SCALE GENOMIC DNA]</scope>
    <source>
        <strain evidence="2">CBS 568.67</strain>
    </source>
</reference>
<reference evidence="1" key="2">
    <citation type="submission" date="2019-06" db="EMBL/GenBank/DDBJ databases">
        <title>Genomics analysis of Aphanomyces spp. identifies a new class of oomycete effector associated with host adaptation.</title>
        <authorList>
            <person name="Gaulin E."/>
        </authorList>
    </citation>
    <scope>NUCLEOTIDE SEQUENCE</scope>
    <source>
        <strain evidence="1">CBS 578.67</strain>
    </source>
</reference>
<dbReference type="EMBL" id="CAADRA010000457">
    <property type="protein sequence ID" value="VFT80205.1"/>
    <property type="molecule type" value="Genomic_DNA"/>
</dbReference>
<keyword evidence="3" id="KW-1185">Reference proteome</keyword>
<dbReference type="InterPro" id="IPR032675">
    <property type="entry name" value="LRR_dom_sf"/>
</dbReference>
<dbReference type="SUPFAM" id="SSF52047">
    <property type="entry name" value="RNI-like"/>
    <property type="match status" value="1"/>
</dbReference>
<evidence type="ECO:0000313" key="1">
    <source>
        <dbReference type="EMBL" id="KAF0716104.1"/>
    </source>
</evidence>
<proteinExistence type="predicted"/>
<dbReference type="AlphaFoldDB" id="A0A485KBB5"/>
<organism evidence="2 3">
    <name type="scientific">Aphanomyces stellatus</name>
    <dbReference type="NCBI Taxonomy" id="120398"/>
    <lineage>
        <taxon>Eukaryota</taxon>
        <taxon>Sar</taxon>
        <taxon>Stramenopiles</taxon>
        <taxon>Oomycota</taxon>
        <taxon>Saprolegniomycetes</taxon>
        <taxon>Saprolegniales</taxon>
        <taxon>Verrucalvaceae</taxon>
        <taxon>Aphanomyces</taxon>
    </lineage>
</organism>
<accession>A0A485KBB5</accession>
<protein>
    <submittedName>
        <fullName evidence="2">Aste57867_3025 protein</fullName>
    </submittedName>
</protein>
<name>A0A485KBB5_9STRA</name>
<dbReference type="Gene3D" id="3.80.10.10">
    <property type="entry name" value="Ribonuclease Inhibitor"/>
    <property type="match status" value="1"/>
</dbReference>
<dbReference type="Proteomes" id="UP000332933">
    <property type="component" value="Unassembled WGS sequence"/>
</dbReference>
<dbReference type="EMBL" id="VJMH01000457">
    <property type="protein sequence ID" value="KAF0716104.1"/>
    <property type="molecule type" value="Genomic_DNA"/>
</dbReference>
<evidence type="ECO:0000313" key="2">
    <source>
        <dbReference type="EMBL" id="VFT80205.1"/>
    </source>
</evidence>
<dbReference type="OrthoDB" id="62717at2759"/>